<dbReference type="EMBL" id="KN847323">
    <property type="protein sequence ID" value="KIW50276.1"/>
    <property type="molecule type" value="Genomic_DNA"/>
</dbReference>
<feature type="compositionally biased region" description="Polar residues" evidence="1">
    <location>
        <begin position="454"/>
        <end position="466"/>
    </location>
</feature>
<protein>
    <recommendedName>
        <fullName evidence="4">Myb-like domain-containing protein</fullName>
    </recommendedName>
</protein>
<dbReference type="STRING" id="348802.A0A0D2BDK4"/>
<feature type="compositionally biased region" description="Basic and acidic residues" evidence="1">
    <location>
        <begin position="374"/>
        <end position="394"/>
    </location>
</feature>
<dbReference type="OrthoDB" id="5398572at2759"/>
<dbReference type="GO" id="GO:0003723">
    <property type="term" value="F:RNA binding"/>
    <property type="evidence" value="ECO:0007669"/>
    <property type="project" value="TreeGrafter"/>
</dbReference>
<evidence type="ECO:0000313" key="2">
    <source>
        <dbReference type="EMBL" id="KIW50276.1"/>
    </source>
</evidence>
<dbReference type="Proteomes" id="UP000054342">
    <property type="component" value="Unassembled WGS sequence"/>
</dbReference>
<accession>A0A0D2BDK4</accession>
<keyword evidence="3" id="KW-1185">Reference proteome</keyword>
<dbReference type="RefSeq" id="XP_013310860.1">
    <property type="nucleotide sequence ID" value="XM_013455406.1"/>
</dbReference>
<evidence type="ECO:0000313" key="3">
    <source>
        <dbReference type="Proteomes" id="UP000054342"/>
    </source>
</evidence>
<dbReference type="Gene3D" id="1.10.10.60">
    <property type="entry name" value="Homeodomain-like"/>
    <property type="match status" value="1"/>
</dbReference>
<dbReference type="AlphaFoldDB" id="A0A0D2BDK4"/>
<dbReference type="GO" id="GO:0005681">
    <property type="term" value="C:spliceosomal complex"/>
    <property type="evidence" value="ECO:0007669"/>
    <property type="project" value="TreeGrafter"/>
</dbReference>
<sequence>MARLRSARSVSRKSTPLSPPKPRPSTVTAEASQTPRPTRPRSREVTAAQQQLQNIDLVLEPVGEEVELHQEIAEDLESIDLPSSSGGASYLEAELDVLDRDAIVDSLVDLFYDSAKLLLLFEGLDDDTLRSQCDKLWQPESSQRRRFQTRIKRLLDTRKAFGTHDYIVPDLIALKIANRLEYESLPESALRPLLVIYIANLALGIGHVFSSSPEDRTIYPEYMTINFPMPVAGTHHYPLHPDLVADAVDLSIDVLTQFYIQQAAEKQSDASFDPDVLASQVFWDDDDQIRGYQHETTQQKIIHRVQVIRKHFRTDPQKPLDLEGLKQQFSWSDFAVKVLKWSLARKAHIDALIRAKGGVDMISEAIISGAELDETPKPTKTHQEREDEPHRRDTVVATTEKTPPLTMTRLQGPPTTKALRAESSRLRDLRARLAASRSAIGADPIDISSREASSEVQLTPQRVIPQSPTPAAESEPAADDDNEVEQPLVDAEEEGAQFAGDEDVEQPALEDAGEEPRESEPPSESIEEEILQTQQSRIIMATLERQQQQSEKENIIHDRTDAAPAKKRSLLDRQPNAEKVPWSEPADDEATPRPAEARKRQRPAESEESEEDDEFETDARSPKKPRIAAESSRRHLPWHSTPEASAIEDDTAAQGHRDRASQSRRQRTRSPEQRPRISSKLPSASQPAPARTSTQHSRPKDKDRAPLRPVADHTRPPPSTAPARSRPREATTTHSPPRRGTSPLIPDLKAVNAEAKRNTQISRELLRGGSAIQVRKPYTEAEVHRLMELVELLGPKWSAILQEDMAHVDGPLLQSRDQVGLKDKARNIKLDFLKARRRLPPGFERVSIGNRMLNKLRELGIDYVEGRFQAQDLQDDDVED</sequence>
<dbReference type="PANTHER" id="PTHR23148">
    <property type="entry name" value="SERINE/ARGININE REGULATED NUCLEAR MATRIX PROTEIN"/>
    <property type="match status" value="1"/>
</dbReference>
<organism evidence="2 3">
    <name type="scientific">Exophiala xenobiotica</name>
    <dbReference type="NCBI Taxonomy" id="348802"/>
    <lineage>
        <taxon>Eukaryota</taxon>
        <taxon>Fungi</taxon>
        <taxon>Dikarya</taxon>
        <taxon>Ascomycota</taxon>
        <taxon>Pezizomycotina</taxon>
        <taxon>Eurotiomycetes</taxon>
        <taxon>Chaetothyriomycetidae</taxon>
        <taxon>Chaetothyriales</taxon>
        <taxon>Herpotrichiellaceae</taxon>
        <taxon>Exophiala</taxon>
    </lineage>
</organism>
<gene>
    <name evidence="2" type="ORF">PV05_11878</name>
</gene>
<name>A0A0D2BDK4_9EURO</name>
<feature type="region of interest" description="Disordered" evidence="1">
    <location>
        <begin position="370"/>
        <end position="395"/>
    </location>
</feature>
<feature type="region of interest" description="Disordered" evidence="1">
    <location>
        <begin position="1"/>
        <end position="44"/>
    </location>
</feature>
<feature type="compositionally biased region" description="Basic and acidic residues" evidence="1">
    <location>
        <begin position="698"/>
        <end position="715"/>
    </location>
</feature>
<feature type="region of interest" description="Disordered" evidence="1">
    <location>
        <begin position="445"/>
        <end position="747"/>
    </location>
</feature>
<feature type="compositionally biased region" description="Acidic residues" evidence="1">
    <location>
        <begin position="606"/>
        <end position="616"/>
    </location>
</feature>
<dbReference type="HOGENOM" id="CLU_356008_0_0_1"/>
<reference evidence="2 3" key="1">
    <citation type="submission" date="2015-01" db="EMBL/GenBank/DDBJ databases">
        <title>The Genome Sequence of Exophiala xenobiotica CBS118157.</title>
        <authorList>
            <consortium name="The Broad Institute Genomics Platform"/>
            <person name="Cuomo C."/>
            <person name="de Hoog S."/>
            <person name="Gorbushina A."/>
            <person name="Stielow B."/>
            <person name="Teixiera M."/>
            <person name="Abouelleil A."/>
            <person name="Chapman S.B."/>
            <person name="Priest M."/>
            <person name="Young S.K."/>
            <person name="Wortman J."/>
            <person name="Nusbaum C."/>
            <person name="Birren B."/>
        </authorList>
    </citation>
    <scope>NUCLEOTIDE SEQUENCE [LARGE SCALE GENOMIC DNA]</scope>
    <source>
        <strain evidence="2 3">CBS 118157</strain>
    </source>
</reference>
<feature type="compositionally biased region" description="Acidic residues" evidence="1">
    <location>
        <begin position="476"/>
        <end position="505"/>
    </location>
</feature>
<dbReference type="GO" id="GO:0048024">
    <property type="term" value="P:regulation of mRNA splicing, via spliceosome"/>
    <property type="evidence" value="ECO:0007669"/>
    <property type="project" value="TreeGrafter"/>
</dbReference>
<feature type="compositionally biased region" description="Basic and acidic residues" evidence="1">
    <location>
        <begin position="595"/>
        <end position="605"/>
    </location>
</feature>
<proteinExistence type="predicted"/>
<feature type="compositionally biased region" description="Basic and acidic residues" evidence="1">
    <location>
        <begin position="550"/>
        <end position="561"/>
    </location>
</feature>
<feature type="compositionally biased region" description="Polar residues" evidence="1">
    <location>
        <begin position="680"/>
        <end position="696"/>
    </location>
</feature>
<evidence type="ECO:0008006" key="4">
    <source>
        <dbReference type="Google" id="ProtNLM"/>
    </source>
</evidence>
<dbReference type="PANTHER" id="PTHR23148:SF0">
    <property type="entry name" value="SERINE_ARGININE REPETITIVE MATRIX PROTEIN 1"/>
    <property type="match status" value="1"/>
</dbReference>
<dbReference type="InterPro" id="IPR052225">
    <property type="entry name" value="Ser/Arg_repetitive_matrix"/>
</dbReference>
<dbReference type="GeneID" id="25333786"/>
<evidence type="ECO:0000256" key="1">
    <source>
        <dbReference type="SAM" id="MobiDB-lite"/>
    </source>
</evidence>